<reference evidence="1" key="1">
    <citation type="journal article" date="2014" name="Int. J. Syst. Evol. Microbiol.">
        <title>Complete genome sequence of Corynebacterium casei LMG S-19264T (=DSM 44701T), isolated from a smear-ripened cheese.</title>
        <authorList>
            <consortium name="US DOE Joint Genome Institute (JGI-PGF)"/>
            <person name="Walter F."/>
            <person name="Albersmeier A."/>
            <person name="Kalinowski J."/>
            <person name="Ruckert C."/>
        </authorList>
    </citation>
    <scope>NUCLEOTIDE SEQUENCE</scope>
    <source>
        <strain evidence="1">KCTC 22169</strain>
    </source>
</reference>
<accession>A0A918KIB6</accession>
<dbReference type="SUPFAM" id="SSF55729">
    <property type="entry name" value="Acyl-CoA N-acyltransferases (Nat)"/>
    <property type="match status" value="1"/>
</dbReference>
<gene>
    <name evidence="1" type="ORF">GCM10007392_35490</name>
</gene>
<dbReference type="AlphaFoldDB" id="A0A918KIB6"/>
<sequence>MTKVQWLSRWPTGQGHQRSNPFCRDTFLGALEETGVCSERSGWQPHHLSLTEEPEPLTLPVYRKTHSWGEYVFDWAWAHAYQQHHLAYYPKLVCAIPYTPSIGPRSIQPLTADQVGQATEAFEREASEHGFSGCHLLFPDDATAGLWQQTGWMERRDLQFHWHNPGYRDFDDFLDRFSSRKRKNVRKERRSIADQGLHLECFEGRDIDPDRLKQFYVFYHATYMKRGRHGYLNLEFFQRLLADQADTLVLFLAYLGDEAVAGALCFRDSDTLYGRYWGSLEEFHNLHFETCYYQGIDYCIRNGLTRFDPGTQGEHKVARGFEPRITRSYHWLAHPEFNQAARRFCEEEAEMVEHYRREMTDALPFKQMD</sequence>
<name>A0A918KIB6_9GAMM</name>
<proteinExistence type="predicted"/>
<dbReference type="RefSeq" id="WP_189611155.1">
    <property type="nucleotide sequence ID" value="NZ_BMXR01000009.1"/>
</dbReference>
<protein>
    <recommendedName>
        <fullName evidence="3">N-acetyltransferase</fullName>
    </recommendedName>
</protein>
<reference evidence="1" key="2">
    <citation type="submission" date="2020-09" db="EMBL/GenBank/DDBJ databases">
        <authorList>
            <person name="Sun Q."/>
            <person name="Kim S."/>
        </authorList>
    </citation>
    <scope>NUCLEOTIDE SEQUENCE</scope>
    <source>
        <strain evidence="1">KCTC 22169</strain>
    </source>
</reference>
<evidence type="ECO:0000313" key="2">
    <source>
        <dbReference type="Proteomes" id="UP000626148"/>
    </source>
</evidence>
<dbReference type="Proteomes" id="UP000626148">
    <property type="component" value="Unassembled WGS sequence"/>
</dbReference>
<dbReference type="EMBL" id="BMXR01000009">
    <property type="protein sequence ID" value="GGX64584.1"/>
    <property type="molecule type" value="Genomic_DNA"/>
</dbReference>
<dbReference type="InterPro" id="IPR016181">
    <property type="entry name" value="Acyl_CoA_acyltransferase"/>
</dbReference>
<keyword evidence="2" id="KW-1185">Reference proteome</keyword>
<dbReference type="InterPro" id="IPR007434">
    <property type="entry name" value="FemAB-like"/>
</dbReference>
<dbReference type="Gene3D" id="3.40.630.30">
    <property type="match status" value="1"/>
</dbReference>
<dbReference type="PANTHER" id="PTHR47017:SF1">
    <property type="entry name" value="ACYL-COA"/>
    <property type="match status" value="1"/>
</dbReference>
<dbReference type="Pfam" id="PF04339">
    <property type="entry name" value="FemAB_like"/>
    <property type="match status" value="1"/>
</dbReference>
<organism evidence="1 2">
    <name type="scientific">Saccharospirillum salsuginis</name>
    <dbReference type="NCBI Taxonomy" id="418750"/>
    <lineage>
        <taxon>Bacteria</taxon>
        <taxon>Pseudomonadati</taxon>
        <taxon>Pseudomonadota</taxon>
        <taxon>Gammaproteobacteria</taxon>
        <taxon>Oceanospirillales</taxon>
        <taxon>Saccharospirillaceae</taxon>
        <taxon>Saccharospirillum</taxon>
    </lineage>
</organism>
<comment type="caution">
    <text evidence="1">The sequence shown here is derived from an EMBL/GenBank/DDBJ whole genome shotgun (WGS) entry which is preliminary data.</text>
</comment>
<dbReference type="PANTHER" id="PTHR47017">
    <property type="entry name" value="ACYL-COA"/>
    <property type="match status" value="1"/>
</dbReference>
<evidence type="ECO:0000313" key="1">
    <source>
        <dbReference type="EMBL" id="GGX64584.1"/>
    </source>
</evidence>
<evidence type="ECO:0008006" key="3">
    <source>
        <dbReference type="Google" id="ProtNLM"/>
    </source>
</evidence>